<keyword evidence="1" id="KW-0862">Zinc</keyword>
<gene>
    <name evidence="3" type="ORF">SK128_001578</name>
</gene>
<keyword evidence="1" id="KW-0863">Zinc-finger</keyword>
<dbReference type="Gene3D" id="3.30.160.60">
    <property type="entry name" value="Classic Zinc Finger"/>
    <property type="match status" value="1"/>
</dbReference>
<feature type="domain" description="C2H2-type" evidence="2">
    <location>
        <begin position="23"/>
        <end position="46"/>
    </location>
</feature>
<organism evidence="3 4">
    <name type="scientific">Halocaridina rubra</name>
    <name type="common">Hawaiian red shrimp</name>
    <dbReference type="NCBI Taxonomy" id="373956"/>
    <lineage>
        <taxon>Eukaryota</taxon>
        <taxon>Metazoa</taxon>
        <taxon>Ecdysozoa</taxon>
        <taxon>Arthropoda</taxon>
        <taxon>Crustacea</taxon>
        <taxon>Multicrustacea</taxon>
        <taxon>Malacostraca</taxon>
        <taxon>Eumalacostraca</taxon>
        <taxon>Eucarida</taxon>
        <taxon>Decapoda</taxon>
        <taxon>Pleocyemata</taxon>
        <taxon>Caridea</taxon>
        <taxon>Atyoidea</taxon>
        <taxon>Atyidae</taxon>
        <taxon>Halocaridina</taxon>
    </lineage>
</organism>
<dbReference type="InterPro" id="IPR013087">
    <property type="entry name" value="Znf_C2H2_type"/>
</dbReference>
<dbReference type="Proteomes" id="UP001381693">
    <property type="component" value="Unassembled WGS sequence"/>
</dbReference>
<keyword evidence="1" id="KW-0479">Metal-binding</keyword>
<protein>
    <recommendedName>
        <fullName evidence="2">C2H2-type domain-containing protein</fullName>
    </recommendedName>
</protein>
<sequence>MVEGPVLPVVHFRIVCEEDDKKYPCDFCDQRFSTEKSLSIHICEDHQRLDIQDVYVCPLCRCCVLTRNDLEEHLGFRHQFYLIQSSEIAIEDTICEYCGLQLAKLCDLKEHIEHNHPLEYIQRGLSLVNLIELSLTEVWKMGMCNTECKTIFKVLEFPLRDSGANTCFKSRFIGEKNKFSGNLSSTALTSNNRTEIQEFDHYKCKEKANMVLNRDEDKNKNRCREESNYTNVIPLKSIKDNKKLDILSVECKADSGMLTKNNNQLILTVESPDKLEWNKDMVSKVLISCNLLKENKPLFYDSDVLIEKLPVNSDHNKNSEACVEIAKNILKDSHICHENSQSLLQTVAPSCNSVSIKAKEFSNLDQPISASEYTNMELMSEKQPKPDHTGHKSIKKIKKEEEHVEEIFLEILNDDCSKTAILELSDDDINRTTLLKLSNSESNRDADMEFSCENKISPSSLESSVDTVSQQGMLFLEQD</sequence>
<dbReference type="EMBL" id="JAXCGZ010001928">
    <property type="protein sequence ID" value="KAK7084990.1"/>
    <property type="molecule type" value="Genomic_DNA"/>
</dbReference>
<evidence type="ECO:0000259" key="2">
    <source>
        <dbReference type="PROSITE" id="PS50157"/>
    </source>
</evidence>
<dbReference type="PROSITE" id="PS50157">
    <property type="entry name" value="ZINC_FINGER_C2H2_2"/>
    <property type="match status" value="1"/>
</dbReference>
<proteinExistence type="predicted"/>
<evidence type="ECO:0000313" key="3">
    <source>
        <dbReference type="EMBL" id="KAK7084990.1"/>
    </source>
</evidence>
<name>A0AAN8XI72_HALRR</name>
<dbReference type="PROSITE" id="PS00028">
    <property type="entry name" value="ZINC_FINGER_C2H2_1"/>
    <property type="match status" value="3"/>
</dbReference>
<accession>A0AAN8XI72</accession>
<dbReference type="SMART" id="SM00355">
    <property type="entry name" value="ZnF_C2H2"/>
    <property type="match status" value="3"/>
</dbReference>
<dbReference type="AlphaFoldDB" id="A0AAN8XI72"/>
<keyword evidence="4" id="KW-1185">Reference proteome</keyword>
<dbReference type="GO" id="GO:0008270">
    <property type="term" value="F:zinc ion binding"/>
    <property type="evidence" value="ECO:0007669"/>
    <property type="project" value="UniProtKB-KW"/>
</dbReference>
<evidence type="ECO:0000313" key="4">
    <source>
        <dbReference type="Proteomes" id="UP001381693"/>
    </source>
</evidence>
<evidence type="ECO:0000256" key="1">
    <source>
        <dbReference type="PROSITE-ProRule" id="PRU00042"/>
    </source>
</evidence>
<comment type="caution">
    <text evidence="3">The sequence shown here is derived from an EMBL/GenBank/DDBJ whole genome shotgun (WGS) entry which is preliminary data.</text>
</comment>
<reference evidence="3 4" key="1">
    <citation type="submission" date="2023-11" db="EMBL/GenBank/DDBJ databases">
        <title>Halocaridina rubra genome assembly.</title>
        <authorList>
            <person name="Smith C."/>
        </authorList>
    </citation>
    <scope>NUCLEOTIDE SEQUENCE [LARGE SCALE GENOMIC DNA]</scope>
    <source>
        <strain evidence="3">EP-1</strain>
        <tissue evidence="3">Whole</tissue>
    </source>
</reference>